<dbReference type="Proteomes" id="UP000297703">
    <property type="component" value="Unassembled WGS sequence"/>
</dbReference>
<evidence type="ECO:0000256" key="1">
    <source>
        <dbReference type="SAM" id="MobiDB-lite"/>
    </source>
</evidence>
<reference evidence="2 3" key="1">
    <citation type="submission" date="2019-04" db="EMBL/GenBank/DDBJ databases">
        <title>Draft genome of the big-headed turtle Platysternon megacephalum.</title>
        <authorList>
            <person name="Gong S."/>
        </authorList>
    </citation>
    <scope>NUCLEOTIDE SEQUENCE [LARGE SCALE GENOMIC DNA]</scope>
    <source>
        <strain evidence="2">DO16091913</strain>
        <tissue evidence="2">Muscle</tissue>
    </source>
</reference>
<comment type="caution">
    <text evidence="2">The sequence shown here is derived from an EMBL/GenBank/DDBJ whole genome shotgun (WGS) entry which is preliminary data.</text>
</comment>
<gene>
    <name evidence="2" type="ORF">DR999_PMT07552</name>
</gene>
<feature type="compositionally biased region" description="Pro residues" evidence="1">
    <location>
        <begin position="64"/>
        <end position="81"/>
    </location>
</feature>
<name>A0A4D9EFG0_9SAUR</name>
<feature type="region of interest" description="Disordered" evidence="1">
    <location>
        <begin position="50"/>
        <end position="109"/>
    </location>
</feature>
<organism evidence="2 3">
    <name type="scientific">Platysternon megacephalum</name>
    <name type="common">big-headed turtle</name>
    <dbReference type="NCBI Taxonomy" id="55544"/>
    <lineage>
        <taxon>Eukaryota</taxon>
        <taxon>Metazoa</taxon>
        <taxon>Chordata</taxon>
        <taxon>Craniata</taxon>
        <taxon>Vertebrata</taxon>
        <taxon>Euteleostomi</taxon>
        <taxon>Archelosauria</taxon>
        <taxon>Testudinata</taxon>
        <taxon>Testudines</taxon>
        <taxon>Cryptodira</taxon>
        <taxon>Durocryptodira</taxon>
        <taxon>Testudinoidea</taxon>
        <taxon>Platysternidae</taxon>
        <taxon>Platysternon</taxon>
    </lineage>
</organism>
<reference evidence="2 3" key="2">
    <citation type="submission" date="2019-04" db="EMBL/GenBank/DDBJ databases">
        <title>The genome sequence of big-headed turtle.</title>
        <authorList>
            <person name="Gong S."/>
        </authorList>
    </citation>
    <scope>NUCLEOTIDE SEQUENCE [LARGE SCALE GENOMIC DNA]</scope>
    <source>
        <strain evidence="2">DO16091913</strain>
        <tissue evidence="2">Muscle</tissue>
    </source>
</reference>
<sequence>MPHQNLITSCYDIIGCNVMSSHKTSHMSRHNMVTSPLRATGGLMSLGYGGAVFPTPQDGGRIPTPVPHPHWPLPPSQPPAPSNQTQSSTGWPAACRKDPTPGRGCPRAA</sequence>
<protein>
    <submittedName>
        <fullName evidence="2">Hydroxyacid oxidase 1</fullName>
    </submittedName>
</protein>
<evidence type="ECO:0000313" key="2">
    <source>
        <dbReference type="EMBL" id="TFK09399.1"/>
    </source>
</evidence>
<dbReference type="AlphaFoldDB" id="A0A4D9EFG0"/>
<dbReference type="EMBL" id="QXTE01000053">
    <property type="protein sequence ID" value="TFK09399.1"/>
    <property type="molecule type" value="Genomic_DNA"/>
</dbReference>
<keyword evidence="3" id="KW-1185">Reference proteome</keyword>
<proteinExistence type="predicted"/>
<evidence type="ECO:0000313" key="3">
    <source>
        <dbReference type="Proteomes" id="UP000297703"/>
    </source>
</evidence>
<accession>A0A4D9EFG0</accession>